<dbReference type="InterPro" id="IPR016147">
    <property type="entry name" value="Pili_assmbl_chaperone_N"/>
</dbReference>
<dbReference type="EMBL" id="NOXU01000025">
    <property type="protein sequence ID" value="OYQ35557.1"/>
    <property type="molecule type" value="Genomic_DNA"/>
</dbReference>
<dbReference type="SUPFAM" id="SSF49354">
    <property type="entry name" value="PapD-like"/>
    <property type="match status" value="1"/>
</dbReference>
<dbReference type="OrthoDB" id="369595at2"/>
<dbReference type="InterPro" id="IPR050643">
    <property type="entry name" value="Periplasmic_pilus_chap"/>
</dbReference>
<dbReference type="Gene3D" id="2.60.40.10">
    <property type="entry name" value="Immunoglobulins"/>
    <property type="match status" value="1"/>
</dbReference>
<accession>A0A255Z224</accession>
<gene>
    <name evidence="3" type="ORF">CHU95_07470</name>
</gene>
<proteinExistence type="predicted"/>
<dbReference type="PANTHER" id="PTHR30251">
    <property type="entry name" value="PILUS ASSEMBLY CHAPERONE"/>
    <property type="match status" value="1"/>
</dbReference>
<dbReference type="AlphaFoldDB" id="A0A255Z224"/>
<dbReference type="Pfam" id="PF00345">
    <property type="entry name" value="PapD_N"/>
    <property type="match status" value="1"/>
</dbReference>
<keyword evidence="1" id="KW-0472">Membrane</keyword>
<dbReference type="InterPro" id="IPR008962">
    <property type="entry name" value="PapD-like_sf"/>
</dbReference>
<feature type="transmembrane region" description="Helical" evidence="1">
    <location>
        <begin position="30"/>
        <end position="51"/>
    </location>
</feature>
<keyword evidence="1" id="KW-1133">Transmembrane helix</keyword>
<dbReference type="Proteomes" id="UP000216998">
    <property type="component" value="Unassembled WGS sequence"/>
</dbReference>
<organism evidence="3 4">
    <name type="scientific">Niveispirillum lacus</name>
    <dbReference type="NCBI Taxonomy" id="1981099"/>
    <lineage>
        <taxon>Bacteria</taxon>
        <taxon>Pseudomonadati</taxon>
        <taxon>Pseudomonadota</taxon>
        <taxon>Alphaproteobacteria</taxon>
        <taxon>Rhodospirillales</taxon>
        <taxon>Azospirillaceae</taxon>
        <taxon>Niveispirillum</taxon>
    </lineage>
</organism>
<keyword evidence="1" id="KW-0812">Transmembrane</keyword>
<reference evidence="3 4" key="1">
    <citation type="submission" date="2017-07" db="EMBL/GenBank/DDBJ databases">
        <title>Niveispirillum cyanobacteriorum sp. nov., isolated from cyanobacterial aggregates in a eutrophic lake.</title>
        <authorList>
            <person name="Cai H."/>
        </authorList>
    </citation>
    <scope>NUCLEOTIDE SEQUENCE [LARGE SCALE GENOMIC DNA]</scope>
    <source>
        <strain evidence="4">TH1-14</strain>
    </source>
</reference>
<dbReference type="GO" id="GO:0071555">
    <property type="term" value="P:cell wall organization"/>
    <property type="evidence" value="ECO:0007669"/>
    <property type="project" value="InterPro"/>
</dbReference>
<name>A0A255Z224_9PROT</name>
<dbReference type="GO" id="GO:0030288">
    <property type="term" value="C:outer membrane-bounded periplasmic space"/>
    <property type="evidence" value="ECO:0007669"/>
    <property type="project" value="InterPro"/>
</dbReference>
<evidence type="ECO:0000313" key="4">
    <source>
        <dbReference type="Proteomes" id="UP000216998"/>
    </source>
</evidence>
<feature type="domain" description="Pili assembly chaperone N-terminal" evidence="2">
    <location>
        <begin position="68"/>
        <end position="178"/>
    </location>
</feature>
<dbReference type="InterPro" id="IPR013783">
    <property type="entry name" value="Ig-like_fold"/>
</dbReference>
<evidence type="ECO:0000256" key="1">
    <source>
        <dbReference type="SAM" id="Phobius"/>
    </source>
</evidence>
<evidence type="ECO:0000259" key="2">
    <source>
        <dbReference type="Pfam" id="PF00345"/>
    </source>
</evidence>
<sequence length="269" mass="28777">MGINHWDRSEGCGLVQSGTAKSGATKMISIIRGLVLTVGLLLLGTAPAAAFRLIPIEMEFEPAGRGATQIFRVENDTQLPIAIEVHITSRTMGPDGEDLPSERSDEWIIFPEQIVLEPNQSQSVRVQWTGTATPDRELAYRLIAEQLDVDIGQTPTEGGKVKLLVQYKASIYVTPPGVKPQINVVSAGPRQLVDGTVMELQVRNDGTAHKILKDPSLTVSAGGKSVTIPADRLGGLAGENVLPGVTRGFLLPWPGDLPKGPLQATLNLP</sequence>
<evidence type="ECO:0000313" key="3">
    <source>
        <dbReference type="EMBL" id="OYQ35557.1"/>
    </source>
</evidence>
<protein>
    <recommendedName>
        <fullName evidence="2">Pili assembly chaperone N-terminal domain-containing protein</fullName>
    </recommendedName>
</protein>
<dbReference type="PANTHER" id="PTHR30251:SF4">
    <property type="entry name" value="SLR1668 PROTEIN"/>
    <property type="match status" value="1"/>
</dbReference>
<comment type="caution">
    <text evidence="3">The sequence shown here is derived from an EMBL/GenBank/DDBJ whole genome shotgun (WGS) entry which is preliminary data.</text>
</comment>
<keyword evidence="4" id="KW-1185">Reference proteome</keyword>